<dbReference type="EMBL" id="CP043450">
    <property type="protein sequence ID" value="QEM08905.1"/>
    <property type="molecule type" value="Genomic_DNA"/>
</dbReference>
<organism evidence="1 2">
    <name type="scientific">Mucilaginibacter rubeus</name>
    <dbReference type="NCBI Taxonomy" id="2027860"/>
    <lineage>
        <taxon>Bacteria</taxon>
        <taxon>Pseudomonadati</taxon>
        <taxon>Bacteroidota</taxon>
        <taxon>Sphingobacteriia</taxon>
        <taxon>Sphingobacteriales</taxon>
        <taxon>Sphingobacteriaceae</taxon>
        <taxon>Mucilaginibacter</taxon>
    </lineage>
</organism>
<name>A0A5C1HTG7_9SPHI</name>
<dbReference type="Gene3D" id="3.20.20.150">
    <property type="entry name" value="Divalent-metal-dependent TIM barrel enzymes"/>
    <property type="match status" value="1"/>
</dbReference>
<keyword evidence="2" id="KW-1185">Reference proteome</keyword>
<evidence type="ECO:0000313" key="2">
    <source>
        <dbReference type="Proteomes" id="UP000251402"/>
    </source>
</evidence>
<dbReference type="OrthoDB" id="2555274at2"/>
<proteinExistence type="predicted"/>
<keyword evidence="1" id="KW-0413">Isomerase</keyword>
<dbReference type="InterPro" id="IPR036237">
    <property type="entry name" value="Xyl_isomerase-like_sf"/>
</dbReference>
<gene>
    <name evidence="1" type="ORF">DEO27_002355</name>
</gene>
<dbReference type="Proteomes" id="UP000251402">
    <property type="component" value="Chromosome"/>
</dbReference>
<protein>
    <submittedName>
        <fullName evidence="1">Sugar phosphate isomerase/epimerase</fullName>
    </submittedName>
</protein>
<dbReference type="KEGG" id="mrub:DEO27_002355"/>
<dbReference type="RefSeq" id="WP_112569351.1">
    <property type="nucleotide sequence ID" value="NZ_CP043450.1"/>
</dbReference>
<accession>A0A5C1HTG7</accession>
<dbReference type="GO" id="GO:0016853">
    <property type="term" value="F:isomerase activity"/>
    <property type="evidence" value="ECO:0007669"/>
    <property type="project" value="UniProtKB-KW"/>
</dbReference>
<evidence type="ECO:0000313" key="1">
    <source>
        <dbReference type="EMBL" id="QEM08905.1"/>
    </source>
</evidence>
<reference evidence="1" key="1">
    <citation type="submission" date="2019-08" db="EMBL/GenBank/DDBJ databases">
        <title>Comparative genome analysis confer to the adaptation heavy metal polluted environment.</title>
        <authorList>
            <person name="Li Y."/>
        </authorList>
    </citation>
    <scope>NUCLEOTIDE SEQUENCE [LARGE SCALE GENOMIC DNA]</scope>
    <source>
        <strain evidence="1">P1</strain>
    </source>
</reference>
<sequence length="272" mass="31164">MQIKILSPLWGHEHLPLKTFLDKIRIAGYDGIDTWIPADKTDQRALYDYLQQHQMAIVTHQHEAEGGTFKKFKESFIKNLYQCAEPGPILVNSHTGRDYFSIRENLDLINAAQEFTAKTGITVAHETHRGRSGYSPQMTAELFSLQDEFAITADFSHWVCVTESMLQNFGGIMDEAIKRSRHIHSRVGFEEGPQVPDPAAPEWQYALDHFLRWWDKIIAHNKLIGTPILPITTEFGPQPYMPSIPFSNKPVADQFGINCFMKDLLRKRYCTA</sequence>
<dbReference type="SUPFAM" id="SSF51658">
    <property type="entry name" value="Xylose isomerase-like"/>
    <property type="match status" value="1"/>
</dbReference>
<dbReference type="AlphaFoldDB" id="A0A5C1HTG7"/>